<protein>
    <submittedName>
        <fullName evidence="2">Uncharacterized protein</fullName>
    </submittedName>
</protein>
<evidence type="ECO:0000256" key="1">
    <source>
        <dbReference type="SAM" id="Phobius"/>
    </source>
</evidence>
<dbReference type="AlphaFoldDB" id="A0A450WVX0"/>
<keyword evidence="1" id="KW-0812">Transmembrane</keyword>
<reference evidence="2" key="1">
    <citation type="submission" date="2019-02" db="EMBL/GenBank/DDBJ databases">
        <authorList>
            <person name="Gruber-Vodicka R. H."/>
            <person name="Seah K. B. B."/>
        </authorList>
    </citation>
    <scope>NUCLEOTIDE SEQUENCE</scope>
    <source>
        <strain evidence="2">BECK_S312</strain>
    </source>
</reference>
<keyword evidence="1" id="KW-1133">Transmembrane helix</keyword>
<feature type="transmembrane region" description="Helical" evidence="1">
    <location>
        <begin position="66"/>
        <end position="85"/>
    </location>
</feature>
<proteinExistence type="predicted"/>
<sequence>MAKMSFHIMDNTTNIPALNVLYLVMNEKTRIVTRALADGMCIPIAGALVGGGLLLINIWYPANTKWLTLALCCSLAIWLAVTFMLRREYLRRTEEP</sequence>
<gene>
    <name evidence="2" type="ORF">BECKLPF1236A_GA0070988_102903</name>
</gene>
<organism evidence="2">
    <name type="scientific">Candidatus Kentrum sp. LPFa</name>
    <dbReference type="NCBI Taxonomy" id="2126335"/>
    <lineage>
        <taxon>Bacteria</taxon>
        <taxon>Pseudomonadati</taxon>
        <taxon>Pseudomonadota</taxon>
        <taxon>Gammaproteobacteria</taxon>
        <taxon>Candidatus Kentrum</taxon>
    </lineage>
</organism>
<feature type="transmembrane region" description="Helical" evidence="1">
    <location>
        <begin position="35"/>
        <end position="60"/>
    </location>
</feature>
<keyword evidence="1" id="KW-0472">Membrane</keyword>
<evidence type="ECO:0000313" key="2">
    <source>
        <dbReference type="EMBL" id="VFK21160.1"/>
    </source>
</evidence>
<accession>A0A450WVX0</accession>
<dbReference type="EMBL" id="CAADFM010000290">
    <property type="protein sequence ID" value="VFK21160.1"/>
    <property type="molecule type" value="Genomic_DNA"/>
</dbReference>
<name>A0A450WVX0_9GAMM</name>